<comment type="caution">
    <text evidence="2">The sequence shown here is derived from an EMBL/GenBank/DDBJ whole genome shotgun (WGS) entry which is preliminary data.</text>
</comment>
<accession>A0ABD5PF41</accession>
<keyword evidence="3" id="KW-1185">Reference proteome</keyword>
<feature type="transmembrane region" description="Helical" evidence="1">
    <location>
        <begin position="99"/>
        <end position="117"/>
    </location>
</feature>
<keyword evidence="1" id="KW-0812">Transmembrane</keyword>
<evidence type="ECO:0000313" key="2">
    <source>
        <dbReference type="EMBL" id="MFC4359383.1"/>
    </source>
</evidence>
<feature type="transmembrane region" description="Helical" evidence="1">
    <location>
        <begin position="69"/>
        <end position="93"/>
    </location>
</feature>
<gene>
    <name evidence="2" type="ORF">ACFO0N_15680</name>
</gene>
<reference evidence="2 3" key="1">
    <citation type="journal article" date="2019" name="Int. J. Syst. Evol. Microbiol.">
        <title>The Global Catalogue of Microorganisms (GCM) 10K type strain sequencing project: providing services to taxonomists for standard genome sequencing and annotation.</title>
        <authorList>
            <consortium name="The Broad Institute Genomics Platform"/>
            <consortium name="The Broad Institute Genome Sequencing Center for Infectious Disease"/>
            <person name="Wu L."/>
            <person name="Ma J."/>
        </authorList>
    </citation>
    <scope>NUCLEOTIDE SEQUENCE [LARGE SCALE GENOMIC DNA]</scope>
    <source>
        <strain evidence="2 3">CGMCC 1.12553</strain>
    </source>
</reference>
<evidence type="ECO:0000313" key="3">
    <source>
        <dbReference type="Proteomes" id="UP001595921"/>
    </source>
</evidence>
<evidence type="ECO:0000256" key="1">
    <source>
        <dbReference type="SAM" id="Phobius"/>
    </source>
</evidence>
<protein>
    <recommendedName>
        <fullName evidence="4">Integral membrane protein</fullName>
    </recommendedName>
</protein>
<sequence length="124" mass="12341">MRRPTSDTLPALGGCGLYLAGLPLGASIWGRGNLIYPFLALAMGLSLLGVVPAIRLLPAAPSSERAARGLLAVSGGTLATNGLYLAGAALLGGGELAPLALWGGVLVAAVGGAVLGYHRTRPEL</sequence>
<proteinExistence type="predicted"/>
<dbReference type="Proteomes" id="UP001595921">
    <property type="component" value="Unassembled WGS sequence"/>
</dbReference>
<feature type="transmembrane region" description="Helical" evidence="1">
    <location>
        <begin position="35"/>
        <end position="57"/>
    </location>
</feature>
<dbReference type="AlphaFoldDB" id="A0ABD5PF41"/>
<keyword evidence="1" id="KW-0472">Membrane</keyword>
<feature type="transmembrane region" description="Helical" evidence="1">
    <location>
        <begin position="9"/>
        <end position="29"/>
    </location>
</feature>
<keyword evidence="1" id="KW-1133">Transmembrane helix</keyword>
<dbReference type="EMBL" id="JBHSDS010000008">
    <property type="protein sequence ID" value="MFC4359383.1"/>
    <property type="molecule type" value="Genomic_DNA"/>
</dbReference>
<name>A0ABD5PF41_9EURY</name>
<dbReference type="RefSeq" id="WP_267622704.1">
    <property type="nucleotide sequence ID" value="NZ_JAODIW010000006.1"/>
</dbReference>
<organism evidence="2 3">
    <name type="scientific">Halobium salinum</name>
    <dbReference type="NCBI Taxonomy" id="1364940"/>
    <lineage>
        <taxon>Archaea</taxon>
        <taxon>Methanobacteriati</taxon>
        <taxon>Methanobacteriota</taxon>
        <taxon>Stenosarchaea group</taxon>
        <taxon>Halobacteria</taxon>
        <taxon>Halobacteriales</taxon>
        <taxon>Haloferacaceae</taxon>
        <taxon>Halobium</taxon>
    </lineage>
</organism>
<evidence type="ECO:0008006" key="4">
    <source>
        <dbReference type="Google" id="ProtNLM"/>
    </source>
</evidence>